<evidence type="ECO:0000313" key="6">
    <source>
        <dbReference type="EMBL" id="GLQ57948.1"/>
    </source>
</evidence>
<evidence type="ECO:0000256" key="3">
    <source>
        <dbReference type="ARBA" id="ARBA00023027"/>
    </source>
</evidence>
<comment type="caution">
    <text evidence="6">The sequence shown here is derived from an EMBL/GenBank/DDBJ whole genome shotgun (WGS) entry which is preliminary data.</text>
</comment>
<keyword evidence="3" id="KW-0520">NAD</keyword>
<keyword evidence="7" id="KW-1185">Reference proteome</keyword>
<dbReference type="Pfam" id="PF01370">
    <property type="entry name" value="Epimerase"/>
    <property type="match status" value="1"/>
</dbReference>
<reference evidence="7" key="1">
    <citation type="journal article" date="2019" name="Int. J. Syst. Evol. Microbiol.">
        <title>The Global Catalogue of Microorganisms (GCM) 10K type strain sequencing project: providing services to taxonomists for standard genome sequencing and annotation.</title>
        <authorList>
            <consortium name="The Broad Institute Genomics Platform"/>
            <consortium name="The Broad Institute Genome Sequencing Center for Infectious Disease"/>
            <person name="Wu L."/>
            <person name="Ma J."/>
        </authorList>
    </citation>
    <scope>NUCLEOTIDE SEQUENCE [LARGE SCALE GENOMIC DNA]</scope>
    <source>
        <strain evidence="7">NBRC 112416</strain>
    </source>
</reference>
<dbReference type="InterPro" id="IPR001509">
    <property type="entry name" value="Epimerase_deHydtase"/>
</dbReference>
<dbReference type="PANTHER" id="PTHR43078:SF6">
    <property type="entry name" value="UDP-GLUCURONIC ACID DECARBOXYLASE 1"/>
    <property type="match status" value="1"/>
</dbReference>
<dbReference type="Proteomes" id="UP001156691">
    <property type="component" value="Unassembled WGS sequence"/>
</dbReference>
<evidence type="ECO:0000259" key="5">
    <source>
        <dbReference type="Pfam" id="PF01370"/>
    </source>
</evidence>
<evidence type="ECO:0000256" key="1">
    <source>
        <dbReference type="ARBA" id="ARBA00001911"/>
    </source>
</evidence>
<comment type="cofactor">
    <cofactor evidence="1">
        <name>NAD(+)</name>
        <dbReference type="ChEBI" id="CHEBI:57540"/>
    </cofactor>
</comment>
<dbReference type="InterPro" id="IPR036291">
    <property type="entry name" value="NAD(P)-bd_dom_sf"/>
</dbReference>
<evidence type="ECO:0000256" key="2">
    <source>
        <dbReference type="ARBA" id="ARBA00022793"/>
    </source>
</evidence>
<accession>A0ABQ5WDI9</accession>
<protein>
    <submittedName>
        <fullName evidence="6">dTDP-glucose 4,6-dehydratase</fullName>
    </submittedName>
</protein>
<keyword evidence="2" id="KW-0210">Decarboxylase</keyword>
<sequence length="376" mass="42212">MHSTTLATASAADVVGADLDYIVDRLRTDFTAMSGKRLLIVGGAGFLGHYMVQAVLHWNMQDFGPPIDLTIYDNWIRGVPDWLKHREGDRNLHLVTHNIIDPLPQSEAIFDYIVHAASIASPIYYRQYPIETMDANVEGLRRLLDYTRDASAQGHPVSGFLFFSTSEIYGDPTPENIPTPETYRGNVSCTGPRACYDESKRYGETLCVNFARQYGLPITVARPFNNYGPGLKITDRRVLPDFARDIFDGRDVHLLSSGSPTRTFCYVADAVVGYYRILMRGRPGEAYNIGNPTPEVTMLDLARKVAAIAAEEFGYSGQVIFSESSDREYLTDNPNRRCPVIDKARSELDFEPSIDLDEGLRRSLLWYSENRVAEDA</sequence>
<dbReference type="EMBL" id="BSNS01000026">
    <property type="protein sequence ID" value="GLQ57948.1"/>
    <property type="molecule type" value="Genomic_DNA"/>
</dbReference>
<evidence type="ECO:0000256" key="4">
    <source>
        <dbReference type="ARBA" id="ARBA00023239"/>
    </source>
</evidence>
<evidence type="ECO:0000313" key="7">
    <source>
        <dbReference type="Proteomes" id="UP001156691"/>
    </source>
</evidence>
<keyword evidence="4" id="KW-0456">Lyase</keyword>
<dbReference type="InterPro" id="IPR044516">
    <property type="entry name" value="UXS-like"/>
</dbReference>
<name>A0ABQ5WDI9_9HYPH</name>
<proteinExistence type="predicted"/>
<dbReference type="PANTHER" id="PTHR43078">
    <property type="entry name" value="UDP-GLUCURONIC ACID DECARBOXYLASE-RELATED"/>
    <property type="match status" value="1"/>
</dbReference>
<gene>
    <name evidence="6" type="primary">rfbB</name>
    <name evidence="6" type="ORF">GCM10010862_52070</name>
</gene>
<dbReference type="Gene3D" id="3.40.50.720">
    <property type="entry name" value="NAD(P)-binding Rossmann-like Domain"/>
    <property type="match status" value="1"/>
</dbReference>
<dbReference type="RefSeq" id="WP_284343345.1">
    <property type="nucleotide sequence ID" value="NZ_BSNS01000026.1"/>
</dbReference>
<feature type="domain" description="NAD-dependent epimerase/dehydratase" evidence="5">
    <location>
        <begin position="39"/>
        <end position="290"/>
    </location>
</feature>
<dbReference type="SUPFAM" id="SSF51735">
    <property type="entry name" value="NAD(P)-binding Rossmann-fold domains"/>
    <property type="match status" value="1"/>
</dbReference>
<organism evidence="6 7">
    <name type="scientific">Devosia nitrariae</name>
    <dbReference type="NCBI Taxonomy" id="2071872"/>
    <lineage>
        <taxon>Bacteria</taxon>
        <taxon>Pseudomonadati</taxon>
        <taxon>Pseudomonadota</taxon>
        <taxon>Alphaproteobacteria</taxon>
        <taxon>Hyphomicrobiales</taxon>
        <taxon>Devosiaceae</taxon>
        <taxon>Devosia</taxon>
    </lineage>
</organism>